<evidence type="ECO:0000256" key="3">
    <source>
        <dbReference type="ARBA" id="ARBA00022692"/>
    </source>
</evidence>
<dbReference type="InterPro" id="IPR050516">
    <property type="entry name" value="Olfactory_GPCR"/>
</dbReference>
<feature type="transmembrane region" description="Helical" evidence="10">
    <location>
        <begin position="69"/>
        <end position="89"/>
    </location>
</feature>
<keyword evidence="9" id="KW-0807">Transducer</keyword>
<comment type="caution">
    <text evidence="11">The sequence shown here is derived from an EMBL/GenBank/DDBJ whole genome shotgun (WGS) entry which is preliminary data.</text>
</comment>
<dbReference type="Pfam" id="PF13853">
    <property type="entry name" value="7tm_4"/>
    <property type="match status" value="1"/>
</dbReference>
<feature type="non-terminal residue" evidence="11">
    <location>
        <position position="95"/>
    </location>
</feature>
<dbReference type="GO" id="GO:0005886">
    <property type="term" value="C:plasma membrane"/>
    <property type="evidence" value="ECO:0007669"/>
    <property type="project" value="UniProtKB-SubCell"/>
</dbReference>
<evidence type="ECO:0000313" key="12">
    <source>
        <dbReference type="Proteomes" id="UP000590623"/>
    </source>
</evidence>
<accession>A0A7L2JJM3</accession>
<name>A0A7L2JJM3_CINMU</name>
<evidence type="ECO:0000256" key="7">
    <source>
        <dbReference type="ARBA" id="ARBA00023136"/>
    </source>
</evidence>
<keyword evidence="2" id="KW-1003">Cell membrane</keyword>
<evidence type="ECO:0000256" key="6">
    <source>
        <dbReference type="ARBA" id="ARBA00023040"/>
    </source>
</evidence>
<evidence type="ECO:0000256" key="4">
    <source>
        <dbReference type="ARBA" id="ARBA00022725"/>
    </source>
</evidence>
<protein>
    <submittedName>
        <fullName evidence="11">O14A2 protein</fullName>
    </submittedName>
</protein>
<dbReference type="SUPFAM" id="SSF81321">
    <property type="entry name" value="Family A G protein-coupled receptor-like"/>
    <property type="match status" value="1"/>
</dbReference>
<feature type="non-terminal residue" evidence="11">
    <location>
        <position position="1"/>
    </location>
</feature>
<dbReference type="Gene3D" id="1.20.1070.10">
    <property type="entry name" value="Rhodopsin 7-helix transmembrane proteins"/>
    <property type="match status" value="1"/>
</dbReference>
<dbReference type="GO" id="GO:0004930">
    <property type="term" value="F:G protein-coupled receptor activity"/>
    <property type="evidence" value="ECO:0007669"/>
    <property type="project" value="UniProtKB-KW"/>
</dbReference>
<reference evidence="11 12" key="1">
    <citation type="submission" date="2019-09" db="EMBL/GenBank/DDBJ databases">
        <title>Bird 10,000 Genomes (B10K) Project - Family phase.</title>
        <authorList>
            <person name="Zhang G."/>
        </authorList>
    </citation>
    <scope>NUCLEOTIDE SEQUENCE [LARGE SCALE GENOMIC DNA]</scope>
    <source>
        <strain evidence="11">B10K-DU-001-77</strain>
        <tissue evidence="11">Muscle</tissue>
    </source>
</reference>
<evidence type="ECO:0000256" key="10">
    <source>
        <dbReference type="SAM" id="Phobius"/>
    </source>
</evidence>
<dbReference type="Proteomes" id="UP000590623">
    <property type="component" value="Unassembled WGS sequence"/>
</dbReference>
<keyword evidence="3 10" id="KW-0812">Transmembrane</keyword>
<keyword evidence="4" id="KW-0716">Sensory transduction</keyword>
<keyword evidence="7 10" id="KW-0472">Membrane</keyword>
<proteinExistence type="predicted"/>
<evidence type="ECO:0000256" key="5">
    <source>
        <dbReference type="ARBA" id="ARBA00022989"/>
    </source>
</evidence>
<feature type="transmembrane region" description="Helical" evidence="10">
    <location>
        <begin position="34"/>
        <end position="57"/>
    </location>
</feature>
<dbReference type="InterPro" id="IPR000725">
    <property type="entry name" value="Olfact_rcpt"/>
</dbReference>
<dbReference type="EMBL" id="VWYM01013047">
    <property type="protein sequence ID" value="NXR22471.1"/>
    <property type="molecule type" value="Genomic_DNA"/>
</dbReference>
<dbReference type="GO" id="GO:0004984">
    <property type="term" value="F:olfactory receptor activity"/>
    <property type="evidence" value="ECO:0007669"/>
    <property type="project" value="InterPro"/>
</dbReference>
<evidence type="ECO:0000256" key="2">
    <source>
        <dbReference type="ARBA" id="ARBA00022475"/>
    </source>
</evidence>
<keyword evidence="6" id="KW-0297">G-protein coupled receptor</keyword>
<dbReference type="AlphaFoldDB" id="A0A7L2JJM3"/>
<comment type="subcellular location">
    <subcellularLocation>
        <location evidence="1">Cell membrane</location>
        <topology evidence="1">Multi-pass membrane protein</topology>
    </subcellularLocation>
</comment>
<evidence type="ECO:0000256" key="8">
    <source>
        <dbReference type="ARBA" id="ARBA00023170"/>
    </source>
</evidence>
<sequence length="95" mass="10662">ACLLLCCFVFILFSYVQIFRAVLKISSEQRWHKAFSTCLLHLAMLSLFLSTGIFAYLKPPSMSSPFVDLLLSVLYSVVPPALNAVIYSLGKQELK</sequence>
<keyword evidence="8" id="KW-0675">Receptor</keyword>
<evidence type="ECO:0000256" key="1">
    <source>
        <dbReference type="ARBA" id="ARBA00004651"/>
    </source>
</evidence>
<keyword evidence="12" id="KW-1185">Reference proteome</keyword>
<dbReference type="OrthoDB" id="9836137at2759"/>
<keyword evidence="4" id="KW-0552">Olfaction</keyword>
<dbReference type="PANTHER" id="PTHR26452">
    <property type="entry name" value="OLFACTORY RECEPTOR"/>
    <property type="match status" value="1"/>
</dbReference>
<gene>
    <name evidence="11" type="primary">Or14a2_2</name>
    <name evidence="11" type="ORF">CINMEX_R09979</name>
</gene>
<evidence type="ECO:0000313" key="11">
    <source>
        <dbReference type="EMBL" id="NXR22471.1"/>
    </source>
</evidence>
<organism evidence="11 12">
    <name type="scientific">Cinclus mexicanus</name>
    <name type="common">American dipper</name>
    <dbReference type="NCBI Taxonomy" id="161649"/>
    <lineage>
        <taxon>Eukaryota</taxon>
        <taxon>Metazoa</taxon>
        <taxon>Chordata</taxon>
        <taxon>Craniata</taxon>
        <taxon>Vertebrata</taxon>
        <taxon>Euteleostomi</taxon>
        <taxon>Archelosauria</taxon>
        <taxon>Archosauria</taxon>
        <taxon>Dinosauria</taxon>
        <taxon>Saurischia</taxon>
        <taxon>Theropoda</taxon>
        <taxon>Coelurosauria</taxon>
        <taxon>Aves</taxon>
        <taxon>Neognathae</taxon>
        <taxon>Neoaves</taxon>
        <taxon>Telluraves</taxon>
        <taxon>Australaves</taxon>
        <taxon>Passeriformes</taxon>
        <taxon>Cinclidae</taxon>
        <taxon>Cinclus</taxon>
    </lineage>
</organism>
<keyword evidence="5 10" id="KW-1133">Transmembrane helix</keyword>
<evidence type="ECO:0000256" key="9">
    <source>
        <dbReference type="ARBA" id="ARBA00023224"/>
    </source>
</evidence>